<evidence type="ECO:0000256" key="8">
    <source>
        <dbReference type="ARBA" id="ARBA00023004"/>
    </source>
</evidence>
<evidence type="ECO:0000256" key="5">
    <source>
        <dbReference type="ARBA" id="ARBA00022617"/>
    </source>
</evidence>
<keyword evidence="8" id="KW-0408">Iron</keyword>
<dbReference type="GO" id="GO:0051539">
    <property type="term" value="F:4 iron, 4 sulfur cluster binding"/>
    <property type="evidence" value="ECO:0007669"/>
    <property type="project" value="UniProtKB-KW"/>
</dbReference>
<dbReference type="EMBL" id="CP031035">
    <property type="protein sequence ID" value="QDZ18662.1"/>
    <property type="molecule type" value="Genomic_DNA"/>
</dbReference>
<comment type="similarity">
    <text evidence="3">Belongs to the nitrite and sulfite reductase 4Fe-4S domain family.</text>
</comment>
<evidence type="ECO:0000256" key="6">
    <source>
        <dbReference type="ARBA" id="ARBA00022723"/>
    </source>
</evidence>
<feature type="compositionally biased region" description="Polar residues" evidence="13">
    <location>
        <begin position="18"/>
        <end position="31"/>
    </location>
</feature>
<dbReference type="EC" id="1.7.7.1" evidence="10"/>
<evidence type="ECO:0000256" key="4">
    <source>
        <dbReference type="ARBA" id="ARBA00022485"/>
    </source>
</evidence>
<keyword evidence="9" id="KW-0411">Iron-sulfur</keyword>
<name>A0A5B8MH30_9CHLO</name>
<evidence type="ECO:0000256" key="13">
    <source>
        <dbReference type="SAM" id="MobiDB-lite"/>
    </source>
</evidence>
<evidence type="ECO:0000256" key="7">
    <source>
        <dbReference type="ARBA" id="ARBA00023002"/>
    </source>
</evidence>
<feature type="region of interest" description="Disordered" evidence="13">
    <location>
        <begin position="1"/>
        <end position="31"/>
    </location>
</feature>
<evidence type="ECO:0000259" key="15">
    <source>
        <dbReference type="Pfam" id="PF03460"/>
    </source>
</evidence>
<dbReference type="PROSITE" id="PS00365">
    <property type="entry name" value="NIR_SIR"/>
    <property type="match status" value="1"/>
</dbReference>
<dbReference type="GO" id="GO:0020037">
    <property type="term" value="F:heme binding"/>
    <property type="evidence" value="ECO:0007669"/>
    <property type="project" value="InterPro"/>
</dbReference>
<proteinExistence type="inferred from homology"/>
<comment type="cofactor">
    <cofactor evidence="1">
        <name>siroheme</name>
        <dbReference type="ChEBI" id="CHEBI:60052"/>
    </cofactor>
</comment>
<evidence type="ECO:0000256" key="1">
    <source>
        <dbReference type="ARBA" id="ARBA00001929"/>
    </source>
</evidence>
<dbReference type="Gene3D" id="3.30.413.10">
    <property type="entry name" value="Sulfite Reductase Hemoprotein, domain 1"/>
    <property type="match status" value="2"/>
</dbReference>
<keyword evidence="5" id="KW-0349">Heme</keyword>
<feature type="domain" description="Nitrite/sulphite reductase 4Fe-4S" evidence="14">
    <location>
        <begin position="511"/>
        <end position="610"/>
    </location>
</feature>
<evidence type="ECO:0000313" key="17">
    <source>
        <dbReference type="Proteomes" id="UP000316726"/>
    </source>
</evidence>
<dbReference type="AlphaFoldDB" id="A0A5B8MH30"/>
<comment type="catalytic activity">
    <reaction evidence="12">
        <text>6 oxidized [2Fe-2S]-[ferredoxin] + NH4(+) + 2 H2O = nitrite + 6 reduced [2Fe-2S]-[ferredoxin] + 8 H(+)</text>
        <dbReference type="Rhea" id="RHEA:18041"/>
        <dbReference type="Rhea" id="RHEA-COMP:10000"/>
        <dbReference type="Rhea" id="RHEA-COMP:10001"/>
        <dbReference type="ChEBI" id="CHEBI:15377"/>
        <dbReference type="ChEBI" id="CHEBI:15378"/>
        <dbReference type="ChEBI" id="CHEBI:16301"/>
        <dbReference type="ChEBI" id="CHEBI:28938"/>
        <dbReference type="ChEBI" id="CHEBI:33737"/>
        <dbReference type="ChEBI" id="CHEBI:33738"/>
        <dbReference type="EC" id="1.7.7.1"/>
    </reaction>
</comment>
<reference evidence="16 17" key="1">
    <citation type="submission" date="2018-07" db="EMBL/GenBank/DDBJ databases">
        <title>The complete nuclear genome of the prasinophyte Chloropicon primus (CCMP1205).</title>
        <authorList>
            <person name="Pombert J.-F."/>
            <person name="Otis C."/>
            <person name="Turmel M."/>
            <person name="Lemieux C."/>
        </authorList>
    </citation>
    <scope>NUCLEOTIDE SEQUENCE [LARGE SCALE GENOMIC DNA]</scope>
    <source>
        <strain evidence="16 17">CCMP1205</strain>
    </source>
</reference>
<dbReference type="SUPFAM" id="SSF55124">
    <property type="entry name" value="Nitrite/Sulfite reductase N-terminal domain-like"/>
    <property type="match status" value="2"/>
</dbReference>
<dbReference type="Pfam" id="PF01077">
    <property type="entry name" value="NIR_SIR"/>
    <property type="match status" value="2"/>
</dbReference>
<dbReference type="PRINTS" id="PR00397">
    <property type="entry name" value="SIROHAEM"/>
</dbReference>
<dbReference type="Pfam" id="PF03460">
    <property type="entry name" value="NIR_SIR_ferr"/>
    <property type="match status" value="2"/>
</dbReference>
<dbReference type="SUPFAM" id="SSF56014">
    <property type="entry name" value="Nitrite and sulphite reductase 4Fe-4S domain-like"/>
    <property type="match status" value="2"/>
</dbReference>
<evidence type="ECO:0000256" key="9">
    <source>
        <dbReference type="ARBA" id="ARBA00023014"/>
    </source>
</evidence>
<dbReference type="InterPro" id="IPR051329">
    <property type="entry name" value="NIR_SIR_4Fe-4S"/>
</dbReference>
<organism evidence="16 17">
    <name type="scientific">Chloropicon primus</name>
    <dbReference type="NCBI Taxonomy" id="1764295"/>
    <lineage>
        <taxon>Eukaryota</taxon>
        <taxon>Viridiplantae</taxon>
        <taxon>Chlorophyta</taxon>
        <taxon>Chloropicophyceae</taxon>
        <taxon>Chloropicales</taxon>
        <taxon>Chloropicaceae</taxon>
        <taxon>Chloropicon</taxon>
    </lineage>
</organism>
<dbReference type="InterPro" id="IPR045854">
    <property type="entry name" value="NO2/SO3_Rdtase_4Fe4S_sf"/>
</dbReference>
<accession>A0A5B8MH30</accession>
<dbReference type="InterPro" id="IPR036136">
    <property type="entry name" value="Nit/Sulf_reduc_fer-like_dom_sf"/>
</dbReference>
<keyword evidence="17" id="KW-1185">Reference proteome</keyword>
<keyword evidence="4" id="KW-0004">4Fe-4S</keyword>
<dbReference type="InterPro" id="IPR006066">
    <property type="entry name" value="NO2/SO3_Rdtase_FeS/sirohaem_BS"/>
</dbReference>
<feature type="domain" description="Nitrite/Sulfite reductase ferredoxin-like" evidence="15">
    <location>
        <begin position="426"/>
        <end position="490"/>
    </location>
</feature>
<dbReference type="InterPro" id="IPR005117">
    <property type="entry name" value="NiRdtase/SiRdtase_haem-b_fer"/>
</dbReference>
<dbReference type="PANTHER" id="PTHR32439">
    <property type="entry name" value="FERREDOXIN--NITRITE REDUCTASE, CHLOROPLASTIC"/>
    <property type="match status" value="1"/>
</dbReference>
<evidence type="ECO:0000256" key="3">
    <source>
        <dbReference type="ARBA" id="ARBA00010429"/>
    </source>
</evidence>
<dbReference type="Proteomes" id="UP000316726">
    <property type="component" value="Chromosome 2"/>
</dbReference>
<dbReference type="GO" id="GO:0046872">
    <property type="term" value="F:metal ion binding"/>
    <property type="evidence" value="ECO:0007669"/>
    <property type="project" value="UniProtKB-KW"/>
</dbReference>
<keyword evidence="6" id="KW-0479">Metal-binding</keyword>
<dbReference type="OrthoDB" id="432685at2759"/>
<dbReference type="PANTHER" id="PTHR32439:SF0">
    <property type="entry name" value="FERREDOXIN--NITRITE REDUCTASE, CHLOROPLASTIC"/>
    <property type="match status" value="1"/>
</dbReference>
<dbReference type="Gene3D" id="3.90.480.20">
    <property type="match status" value="1"/>
</dbReference>
<protein>
    <recommendedName>
        <fullName evidence="11">Ferredoxin--nitrite reductase, chloroplastic</fullName>
        <ecNumber evidence="10">1.7.7.1</ecNumber>
    </recommendedName>
</protein>
<dbReference type="GO" id="GO:0048307">
    <property type="term" value="F:ferredoxin-nitrite reductase activity"/>
    <property type="evidence" value="ECO:0007669"/>
    <property type="project" value="UniProtKB-EC"/>
</dbReference>
<dbReference type="STRING" id="1764295.A0A5B8MH30"/>
<feature type="domain" description="Nitrite/Sulfite reductase ferredoxin-like" evidence="15">
    <location>
        <begin position="169"/>
        <end position="235"/>
    </location>
</feature>
<gene>
    <name evidence="16" type="ORF">A3770_02p11800</name>
</gene>
<evidence type="ECO:0000256" key="12">
    <source>
        <dbReference type="ARBA" id="ARBA00048538"/>
    </source>
</evidence>
<sequence>MSSSMHNKALRSAPRQPRGSTCTARSSGPGTNRLVNFLNLKRIFKGGESKQMQERNKISSQAPGIFPVSPGTADIIRSINSNEYVHEEARVEWEREGSGPQQQPFLRVKDPKKEKLNNFEKTKMAKNPVLLTLDDFKEWAKVPFEVLDTKENAGDIDIRLKWFGLFHRRKQQYGKFMMRLKLPNGIVTSEQLRVLAEITDEAGEGGCGDITTRQNFQLRGITLQAVPDIFERLEACGLTTIQSGMDNVRNAVGSPIAGVDPMEIVNTIPVCNDLTEYVIDFGKMNERIANLPRKWNVCVVGSHDLYEHPHINDLAYMPAEKDGRFGYNLLVGGFFSATKCEEAISMDAWVPEEHVIHTCDAILTTFRDFGARSGRQKCRMMWLIKDMGLENFRDEVANRMPGGRLETEGKDLVDTSHKRRDYHGVHKQKQEGLNYVGLNVPAGRIQAKDMFEIARLAEEYGSGETRLTVEQNYIIPNVPDDKVEALLQEPLLTTGEGFATAFRPNPGRLVKDLVSCTGNQFCALALIETKATGKALAEALEATMDFTRDVRMHWTGCPNTCGQVQVADIGFLGCQTKNPTGEKGNVDGVKIFLGGNIGHDAALGKEVAKVACSELLPYVQDLLVEKFGATRKSKGSLTSEDEVAIKYWQDFPFNSGGGPAVFPANGNGEYVKPTT</sequence>
<dbReference type="NCBIfam" id="NF007125">
    <property type="entry name" value="PRK09566.1"/>
    <property type="match status" value="1"/>
</dbReference>
<evidence type="ECO:0000313" key="16">
    <source>
        <dbReference type="EMBL" id="QDZ18662.1"/>
    </source>
</evidence>
<evidence type="ECO:0000259" key="14">
    <source>
        <dbReference type="Pfam" id="PF01077"/>
    </source>
</evidence>
<evidence type="ECO:0000256" key="11">
    <source>
        <dbReference type="ARBA" id="ARBA00040459"/>
    </source>
</evidence>
<evidence type="ECO:0000256" key="10">
    <source>
        <dbReference type="ARBA" id="ARBA00038893"/>
    </source>
</evidence>
<keyword evidence="7" id="KW-0560">Oxidoreductase</keyword>
<comment type="pathway">
    <text evidence="2">Nitrogen metabolism; nitrate reduction (assimilation).</text>
</comment>
<evidence type="ECO:0000256" key="2">
    <source>
        <dbReference type="ARBA" id="ARBA00005096"/>
    </source>
</evidence>
<feature type="domain" description="Nitrite/sulphite reductase 4Fe-4S" evidence="14">
    <location>
        <begin position="245"/>
        <end position="400"/>
    </location>
</feature>
<dbReference type="InterPro" id="IPR006067">
    <property type="entry name" value="NO2/SO3_Rdtase_4Fe4S_dom"/>
</dbReference>